<dbReference type="PANTHER" id="PTHR22796:SF1">
    <property type="entry name" value="VWFA DOMAIN-CONTAINING PROTEIN"/>
    <property type="match status" value="1"/>
</dbReference>
<comment type="caution">
    <text evidence="4">The sequence shown here is derived from an EMBL/GenBank/DDBJ whole genome shotgun (WGS) entry which is preliminary data.</text>
</comment>
<gene>
    <name evidence="4" type="ORF">PPRIM_AZ9-3.1.T1020021</name>
</gene>
<feature type="coiled-coil region" evidence="1">
    <location>
        <begin position="843"/>
        <end position="964"/>
    </location>
</feature>
<evidence type="ECO:0008006" key="6">
    <source>
        <dbReference type="Google" id="ProtNLM"/>
    </source>
</evidence>
<protein>
    <recommendedName>
        <fullName evidence="6">VLIG-type G domain-containing protein</fullName>
    </recommendedName>
</protein>
<dbReference type="Pfam" id="PF13519">
    <property type="entry name" value="VWA_2"/>
    <property type="match status" value="1"/>
</dbReference>
<keyword evidence="1" id="KW-0175">Coiled coil</keyword>
<proteinExistence type="predicted"/>
<accession>A0A8S1NYS8</accession>
<dbReference type="InterPro" id="IPR030383">
    <property type="entry name" value="G_VLIG_dom"/>
</dbReference>
<feature type="domain" description="VLIG-type G" evidence="3">
    <location>
        <begin position="1112"/>
        <end position="1220"/>
    </location>
</feature>
<dbReference type="PROSITE" id="PS51717">
    <property type="entry name" value="G_VLIG"/>
    <property type="match status" value="1"/>
</dbReference>
<evidence type="ECO:0000256" key="1">
    <source>
        <dbReference type="SAM" id="Coils"/>
    </source>
</evidence>
<name>A0A8S1NYS8_PARPR</name>
<dbReference type="EMBL" id="CAJJDM010000105">
    <property type="protein sequence ID" value="CAD8096639.1"/>
    <property type="molecule type" value="Genomic_DNA"/>
</dbReference>
<evidence type="ECO:0000313" key="4">
    <source>
        <dbReference type="EMBL" id="CAD8096639.1"/>
    </source>
</evidence>
<feature type="coiled-coil region" evidence="1">
    <location>
        <begin position="1000"/>
        <end position="1045"/>
    </location>
</feature>
<dbReference type="Proteomes" id="UP000688137">
    <property type="component" value="Unassembled WGS sequence"/>
</dbReference>
<dbReference type="InterPro" id="IPR002035">
    <property type="entry name" value="VWF_A"/>
</dbReference>
<dbReference type="GO" id="GO:0005525">
    <property type="term" value="F:GTP binding"/>
    <property type="evidence" value="ECO:0007669"/>
    <property type="project" value="InterPro"/>
</dbReference>
<feature type="domain" description="VWFA" evidence="2">
    <location>
        <begin position="2432"/>
        <end position="2574"/>
    </location>
</feature>
<dbReference type="PANTHER" id="PTHR22796">
    <property type="entry name" value="URG4-RELATED"/>
    <property type="match status" value="1"/>
</dbReference>
<evidence type="ECO:0000313" key="5">
    <source>
        <dbReference type="Proteomes" id="UP000688137"/>
    </source>
</evidence>
<dbReference type="PROSITE" id="PS50234">
    <property type="entry name" value="VWFA"/>
    <property type="match status" value="1"/>
</dbReference>
<dbReference type="Pfam" id="PF25683">
    <property type="entry name" value="URGCP_GTPase"/>
    <property type="match status" value="1"/>
</dbReference>
<reference evidence="4" key="1">
    <citation type="submission" date="2021-01" db="EMBL/GenBank/DDBJ databases">
        <authorList>
            <consortium name="Genoscope - CEA"/>
            <person name="William W."/>
        </authorList>
    </citation>
    <scope>NUCLEOTIDE SEQUENCE</scope>
</reference>
<keyword evidence="5" id="KW-1185">Reference proteome</keyword>
<sequence length="2614" mass="312383">MKQNSSFISQEEDCYNEINTIIDNIKNQVYFQNEEIENDLKQHLSKLDQQQRLEMIQHLHQQFPDEEFIKRPYFQYVLDNDIKQSTSTPDAINSNYIENFKKKEFDQILQDVKNKEYCDANQIPIEIKDYLTPLSQIRKDLHLIFELIELMKDRAQFQYLSILKVLINLFFIEYHNDIKRLIHQLVGFLLENQIYKFEYYIEQVINQNKQEEQYFKQCIEKVQFLEISVQQGQDELLKYCKNKSILFLFELLNTKLEFHAQNLLNFIRNLIYKNDKVVNKDDLIQYISLTENFDQNIDYLYFKLVFYFWIQYILKFNINESIGEIEKRLSKSQKKQTVLVNGIVKFRSECNDRIYRYMINKIIYYKNIEGDEFFQAYKQQEKQEQEFINIFETLGQQNIEILIEKQLNESKSISNKLMFYQFQRQNQNKSIHFFKFLAINDTFDKFEVIRQWIKDSFKCFEQKQFASLSYQHQINLLQLQQALKNNTQLKMSRVVKQKEIFNKYPKQLMIQMEEFNISLTSQMDIELTVQEWLKNRGDKTNFKKLLPYYFNIIKRGESPEDFLALINKNIIQRNQNNNNETFNLKSLFQLLYNNSDKELQVMLLKIHSKNYPVPLLYQNPQLENNINSILDYYAFNSNIYYLLSNDFTIINFCLSKKANQFGKSELMNILFYDDYKDLKFEVSDSSSMNQNSIDCQFDFSFNGSRNYLVADVHGQLEDEIYVKLLPFFKLWIIQIQSENQFEENLDKLIDLLKKTSLKPKIILIIRDSEIKQFNKDKLSILQQQSLNIKIHQIPNLSKLENKAIIIDERQKIKEFIVQMIDNQNKEVNEKELQKQFLEICKSFKKLQDKNDNSEMIINNLSEELEKMIKEHDGFYSIKAFPLRHLQWRMQCCKKQKQELNYKKMQYEQELEKKQNAINDLKKENIDFEQINQKENEKEQININIKQAQLKLQQIILEISQIEQQNKSQNYQESNLIIQFNNIFNYDNFYIIYLRFVELIAKFNKRNFQQLNKNIQEIKLKLASLKEEQQKERSKLLIDLKQQENQIIMQTITIELFWREVIQGNSSFKNNPVTTVCNLIKKGEPFEFLNGDNLSIDFNFFHLLRESLLNGQNNKILFLSILGPQSSGKSTLLNRIFGCHFLTSMGRCTKGLYLQMLKIQNKEQFGGLFDYIVLLDSEGLQNPNQKDPEFDKKISLLIISISDVLIFNVKGEIHSAFHNLIESSFYTLAKFSEQIFLKQFAWCFNQNSQINDDEKYKLLKQIESIGTKLNFEKIMVNEEGKQMDYTKYLDITIDNVYILGMATNSQEWQPYNSSQQNKTQKSEIKQEINQQEYSKNALSFGVQIIRKYIDKYKQSKQYHHEMLTWNSFITNVEQYWDIVSKLPDLVEFSDLKEQKDYEQINKIAINKMTQANGNFNDFEKIILEIIEKSKTCYSLQDFDFLQKDFLQNFQSKCLNQKQEMLKIYKIISEAIRKKVIGNIEEVYSAISLEVSLIILQTIHQQRRQFQYNHIPAKIQQKILEVLNDSKKLQIIQKNEDQLNSEFEQLCNQLIQSSNDEIEKKHTEFQIKLFDCFSRYQKIYSLEDDLIESINYFVSCVNRQDPNTNKQNEIQKICEIFNQDIRQNYFYNLNKQSRQELKNIFDEDIQKRIKNMPKFPTINPLNYLEVMTTYYVLEKTEIVNEIKQNLKQQLINITNENKGQIQKKQNVHQLFATLKQLPIEFDERTLKEVLCQVDSDFQQFQDNLKPTSSSKNNQIKYSNSQINYTQFKLIQMSSSTKFITQSTQSEQNSNDEHQKPISLSTFNNRSQSYYESSLNIVDNLINSIKISQLQPIPMIKFSKNYILQYFPKLKNFKVLYDINIQEQNNIFVFNKETNINCKQSQKSKYENFFNYIINQKTDQTDQQDFYQKFSSLFLEIMNENQGWNKLFSEIYDIIYKQFNESIQSRGNQQQDYSNVFQLISMNEDLTQISIQLIYAIKKEVQNKIEAISQELAFYGIEFNPVVVRKLNLFSFLIIWRFICYDKLKMYQQEQDKFMLKKAEMKSKFQNSLMKKELEEINQLAKEYPKQIYNQCIIQFYKDNKNKVRDIINSKQKTSSQIIKQLDQQLLIEKIDNIISGQLIETSITEYLIDQRGFIKKYVEQFIQNLQKNLENQFLVQFYVENCLNLIKNNASILLDKVLQLSKNKDIEIQECFDKYMNQTLPLDSIFSFIRGKDVEKLPNFQYQQIFFFDTNIKQVNISIEQTSNYDISLFLMQPFLIEFISQISILSIESKKLKTSIDEFQLKWLFKELYNNLNGCEHTCPMCNRKCDYLYYQEKDHKHKCNNGHQLRGMNRILIRSSPSLFTCEEINDEAEIQIKENRKFKTWREIKQIYNSWSFKDILSIQQVQENKQKMIDIWNGGVGQYICQQLSKELQQEIIYLKKHDLPMHLQHSSTHYIFILDDSGSMYHHWTSVIKCVKSQLEQINKKENVKVSVVIFNKDARIVVNCQTVKFEEQLKLLVFQNGPDTKFGPAFKLTLDLIKQNSEFNQSVILFYTDGQAEYPKQEIESFAKLSKSIKDKIYFLACSQPEKSLSLEMILNFCQNEFTYAEWRDKIQPSNIDINWTEMISNTHLEKYKA</sequence>
<evidence type="ECO:0000259" key="2">
    <source>
        <dbReference type="PROSITE" id="PS50234"/>
    </source>
</evidence>
<dbReference type="SMART" id="SM00327">
    <property type="entry name" value="VWA"/>
    <property type="match status" value="1"/>
</dbReference>
<dbReference type="CDD" id="cd00198">
    <property type="entry name" value="vWFA"/>
    <property type="match status" value="1"/>
</dbReference>
<evidence type="ECO:0000259" key="3">
    <source>
        <dbReference type="PROSITE" id="PS51717"/>
    </source>
</evidence>
<organism evidence="4 5">
    <name type="scientific">Paramecium primaurelia</name>
    <dbReference type="NCBI Taxonomy" id="5886"/>
    <lineage>
        <taxon>Eukaryota</taxon>
        <taxon>Sar</taxon>
        <taxon>Alveolata</taxon>
        <taxon>Ciliophora</taxon>
        <taxon>Intramacronucleata</taxon>
        <taxon>Oligohymenophorea</taxon>
        <taxon>Peniculida</taxon>
        <taxon>Parameciidae</taxon>
        <taxon>Paramecium</taxon>
    </lineage>
</organism>